<dbReference type="Gene3D" id="3.40.50.2300">
    <property type="match status" value="2"/>
</dbReference>
<reference evidence="5 6" key="1">
    <citation type="submission" date="2017-12" db="EMBL/GenBank/DDBJ databases">
        <title>Anaerobic carbon monoxide metabolism by Pleomorphomonas carboxyditropha sp. nov., a new mesophilic hydrogenogenic carboxidotroph.</title>
        <authorList>
            <person name="Esquivel-Elizondo S."/>
            <person name="Krajmalnik-Brown R."/>
        </authorList>
    </citation>
    <scope>NUCLEOTIDE SEQUENCE [LARGE SCALE GENOMIC DNA]</scope>
    <source>
        <strain evidence="5 6">R5-392</strain>
    </source>
</reference>
<dbReference type="InterPro" id="IPR046335">
    <property type="entry name" value="LacI/GalR-like_sensor"/>
</dbReference>
<dbReference type="Pfam" id="PF13377">
    <property type="entry name" value="Peripla_BP_3"/>
    <property type="match status" value="1"/>
</dbReference>
<dbReference type="GO" id="GO:0003700">
    <property type="term" value="F:DNA-binding transcription factor activity"/>
    <property type="evidence" value="ECO:0007669"/>
    <property type="project" value="TreeGrafter"/>
</dbReference>
<dbReference type="InterPro" id="IPR010982">
    <property type="entry name" value="Lambda_DNA-bd_dom_sf"/>
</dbReference>
<protein>
    <submittedName>
        <fullName evidence="5">LacI family transcriptional regulator</fullName>
    </submittedName>
</protein>
<dbReference type="CDD" id="cd01544">
    <property type="entry name" value="PBP1_GalR"/>
    <property type="match status" value="1"/>
</dbReference>
<name>A0A1I4R1Q7_9HYPH</name>
<dbReference type="PROSITE" id="PS50932">
    <property type="entry name" value="HTH_LACI_2"/>
    <property type="match status" value="1"/>
</dbReference>
<dbReference type="OrthoDB" id="5681588at2"/>
<evidence type="ECO:0000313" key="5">
    <source>
        <dbReference type="EMBL" id="PKR90266.1"/>
    </source>
</evidence>
<evidence type="ECO:0000259" key="4">
    <source>
        <dbReference type="PROSITE" id="PS50932"/>
    </source>
</evidence>
<dbReference type="RefSeq" id="WP_101287361.1">
    <property type="nucleotide sequence ID" value="NZ_FOUQ01000001.1"/>
</dbReference>
<dbReference type="PANTHER" id="PTHR30146:SF149">
    <property type="entry name" value="HTH-TYPE TRANSCRIPTIONAL REGULATOR EBGR"/>
    <property type="match status" value="1"/>
</dbReference>
<evidence type="ECO:0000256" key="3">
    <source>
        <dbReference type="ARBA" id="ARBA00023163"/>
    </source>
</evidence>
<keyword evidence="2" id="KW-0238">DNA-binding</keyword>
<evidence type="ECO:0000256" key="2">
    <source>
        <dbReference type="ARBA" id="ARBA00023125"/>
    </source>
</evidence>
<dbReference type="InterPro" id="IPR000843">
    <property type="entry name" value="HTH_LacI"/>
</dbReference>
<feature type="domain" description="HTH lacI-type" evidence="4">
    <location>
        <begin position="2"/>
        <end position="47"/>
    </location>
</feature>
<dbReference type="Proteomes" id="UP000233491">
    <property type="component" value="Unassembled WGS sequence"/>
</dbReference>
<keyword evidence="3" id="KW-0804">Transcription</keyword>
<sequence>MVTIKEIAKAVGVSSATVSRVLNYDATLSITEAKRQAIIETAEALNYLTPRNRPRPHRPQASSDHTGARIGIVHFLRPEDELADPYYIGVRMGIEARARANRVEVQVIYRSTELPPAEDLQGAAGIIALGMHTDAEIDWVRHINANLVLADFAPNIDLFDIVACDLSFAMTRLLDQLYAAGYRRFGFLGDDRPSGNVLYPANEERAKTFREWTEKRDLFNPAHYLLAEQLRFESGYRLACQMMAEANLPEIVVTSNDNVAIGAYRAIQERGLRIPTDIAVASFNDIPAAQFLAPPLTTVRIPAERIGENAFDLLMEQLGGRDYVKRVTIATELIWRDSCRRPDGAA</sequence>
<keyword evidence="6" id="KW-1185">Reference proteome</keyword>
<dbReference type="SUPFAM" id="SSF47413">
    <property type="entry name" value="lambda repressor-like DNA-binding domains"/>
    <property type="match status" value="1"/>
</dbReference>
<keyword evidence="1" id="KW-0805">Transcription regulation</keyword>
<dbReference type="Pfam" id="PF00356">
    <property type="entry name" value="LacI"/>
    <property type="match status" value="1"/>
</dbReference>
<evidence type="ECO:0000256" key="1">
    <source>
        <dbReference type="ARBA" id="ARBA00023015"/>
    </source>
</evidence>
<dbReference type="Gene3D" id="1.10.260.40">
    <property type="entry name" value="lambda repressor-like DNA-binding domains"/>
    <property type="match status" value="1"/>
</dbReference>
<dbReference type="InterPro" id="IPR028082">
    <property type="entry name" value="Peripla_BP_I"/>
</dbReference>
<evidence type="ECO:0000313" key="6">
    <source>
        <dbReference type="Proteomes" id="UP000233491"/>
    </source>
</evidence>
<dbReference type="SUPFAM" id="SSF53822">
    <property type="entry name" value="Periplasmic binding protein-like I"/>
    <property type="match status" value="1"/>
</dbReference>
<proteinExistence type="predicted"/>
<dbReference type="SMART" id="SM00354">
    <property type="entry name" value="HTH_LACI"/>
    <property type="match status" value="1"/>
</dbReference>
<dbReference type="GO" id="GO:0000976">
    <property type="term" value="F:transcription cis-regulatory region binding"/>
    <property type="evidence" value="ECO:0007669"/>
    <property type="project" value="TreeGrafter"/>
</dbReference>
<organism evidence="5 6">
    <name type="scientific">Pleomorphomonas diazotrophica</name>
    <dbReference type="NCBI Taxonomy" id="1166257"/>
    <lineage>
        <taxon>Bacteria</taxon>
        <taxon>Pseudomonadati</taxon>
        <taxon>Pseudomonadota</taxon>
        <taxon>Alphaproteobacteria</taxon>
        <taxon>Hyphomicrobiales</taxon>
        <taxon>Pleomorphomonadaceae</taxon>
        <taxon>Pleomorphomonas</taxon>
    </lineage>
</organism>
<dbReference type="PROSITE" id="PS00356">
    <property type="entry name" value="HTH_LACI_1"/>
    <property type="match status" value="1"/>
</dbReference>
<dbReference type="PRINTS" id="PR00036">
    <property type="entry name" value="HTHLACI"/>
</dbReference>
<accession>A0A1I4R1Q7</accession>
<dbReference type="PANTHER" id="PTHR30146">
    <property type="entry name" value="LACI-RELATED TRANSCRIPTIONAL REPRESSOR"/>
    <property type="match status" value="1"/>
</dbReference>
<dbReference type="EMBL" id="PJNW01000002">
    <property type="protein sequence ID" value="PKR90266.1"/>
    <property type="molecule type" value="Genomic_DNA"/>
</dbReference>
<dbReference type="AlphaFoldDB" id="A0A1I4R1Q7"/>
<comment type="caution">
    <text evidence="5">The sequence shown here is derived from an EMBL/GenBank/DDBJ whole genome shotgun (WGS) entry which is preliminary data.</text>
</comment>
<gene>
    <name evidence="5" type="ORF">CXZ10_02435</name>
</gene>
<dbReference type="CDD" id="cd01392">
    <property type="entry name" value="HTH_LacI"/>
    <property type="match status" value="1"/>
</dbReference>